<reference evidence="1 2" key="1">
    <citation type="submission" date="2024-06" db="EMBL/GenBank/DDBJ databases">
        <title>The Natural Products Discovery Center: Release of the First 8490 Sequenced Strains for Exploring Actinobacteria Biosynthetic Diversity.</title>
        <authorList>
            <person name="Kalkreuter E."/>
            <person name="Kautsar S.A."/>
            <person name="Yang D."/>
            <person name="Bader C.D."/>
            <person name="Teijaro C.N."/>
            <person name="Fluegel L."/>
            <person name="Davis C.M."/>
            <person name="Simpson J.R."/>
            <person name="Lauterbach L."/>
            <person name="Steele A.D."/>
            <person name="Gui C."/>
            <person name="Meng S."/>
            <person name="Li G."/>
            <person name="Viehrig K."/>
            <person name="Ye F."/>
            <person name="Su P."/>
            <person name="Kiefer A.F."/>
            <person name="Nichols A."/>
            <person name="Cepeda A.J."/>
            <person name="Yan W."/>
            <person name="Fan B."/>
            <person name="Jiang Y."/>
            <person name="Adhikari A."/>
            <person name="Zheng C.-J."/>
            <person name="Schuster L."/>
            <person name="Cowan T.M."/>
            <person name="Smanski M.J."/>
            <person name="Chevrette M.G."/>
            <person name="De Carvalho L.P.S."/>
            <person name="Shen B."/>
        </authorList>
    </citation>
    <scope>NUCLEOTIDE SEQUENCE [LARGE SCALE GENOMIC DNA]</scope>
    <source>
        <strain evidence="1 2">NPDC000634</strain>
    </source>
</reference>
<dbReference type="RefSeq" id="WP_086723572.1">
    <property type="nucleotide sequence ID" value="NZ_MUBM01000038.1"/>
</dbReference>
<protein>
    <recommendedName>
        <fullName evidence="3">PqqD family protein</fullName>
    </recommendedName>
</protein>
<keyword evidence="2" id="KW-1185">Reference proteome</keyword>
<evidence type="ECO:0000313" key="1">
    <source>
        <dbReference type="EMBL" id="MER6982266.1"/>
    </source>
</evidence>
<sequence length="94" mass="10083">MDVVIETGVTVAVADDGVLCLVSPDGAPYFYTPAATAMWIVLRRNFGSVRDAATTLAQAWEADSSAVRLLIEQQVGDWQEVGLVSTSTVRSRPI</sequence>
<proteinExistence type="predicted"/>
<dbReference type="Proteomes" id="UP001458415">
    <property type="component" value="Unassembled WGS sequence"/>
</dbReference>
<gene>
    <name evidence="1" type="ORF">ABT317_36180</name>
</gene>
<comment type="caution">
    <text evidence="1">The sequence shown here is derived from an EMBL/GenBank/DDBJ whole genome shotgun (WGS) entry which is preliminary data.</text>
</comment>
<evidence type="ECO:0000313" key="2">
    <source>
        <dbReference type="Proteomes" id="UP001458415"/>
    </source>
</evidence>
<dbReference type="EMBL" id="JBEPCU010000981">
    <property type="protein sequence ID" value="MER6982266.1"/>
    <property type="molecule type" value="Genomic_DNA"/>
</dbReference>
<accession>A0ABV1WDN2</accession>
<name>A0ABV1WDN2_9ACTN</name>
<evidence type="ECO:0008006" key="3">
    <source>
        <dbReference type="Google" id="ProtNLM"/>
    </source>
</evidence>
<organism evidence="1 2">
    <name type="scientific">Streptomyces carpinensis</name>
    <dbReference type="NCBI Taxonomy" id="66369"/>
    <lineage>
        <taxon>Bacteria</taxon>
        <taxon>Bacillati</taxon>
        <taxon>Actinomycetota</taxon>
        <taxon>Actinomycetes</taxon>
        <taxon>Kitasatosporales</taxon>
        <taxon>Streptomycetaceae</taxon>
        <taxon>Streptomyces</taxon>
    </lineage>
</organism>